<dbReference type="InterPro" id="IPR026281">
    <property type="entry name" value="HTH_RamB"/>
</dbReference>
<dbReference type="InterPro" id="IPR010359">
    <property type="entry name" value="IrrE_HExxH"/>
</dbReference>
<evidence type="ECO:0000256" key="5">
    <source>
        <dbReference type="SAM" id="MobiDB-lite"/>
    </source>
</evidence>
<dbReference type="SMART" id="SM00530">
    <property type="entry name" value="HTH_XRE"/>
    <property type="match status" value="1"/>
</dbReference>
<accession>A0A3B0SUJ7</accession>
<dbReference type="InterPro" id="IPR050807">
    <property type="entry name" value="TransReg_Diox_bact_type"/>
</dbReference>
<dbReference type="InterPro" id="IPR010982">
    <property type="entry name" value="Lambda_DNA-bd_dom_sf"/>
</dbReference>
<feature type="domain" description="HTH cro/C1-type" evidence="6">
    <location>
        <begin position="32"/>
        <end position="86"/>
    </location>
</feature>
<dbReference type="PIRSF" id="PIRSF019251">
    <property type="entry name" value="Rv0465c"/>
    <property type="match status" value="1"/>
</dbReference>
<dbReference type="CDD" id="cd00093">
    <property type="entry name" value="HTH_XRE"/>
    <property type="match status" value="1"/>
</dbReference>
<dbReference type="Gene3D" id="1.10.260.40">
    <property type="entry name" value="lambda repressor-like DNA-binding domains"/>
    <property type="match status" value="1"/>
</dbReference>
<evidence type="ECO:0000256" key="1">
    <source>
        <dbReference type="ARBA" id="ARBA00007227"/>
    </source>
</evidence>
<name>A0A3B0SUJ7_9ZZZZ</name>
<evidence type="ECO:0000256" key="4">
    <source>
        <dbReference type="ARBA" id="ARBA00023163"/>
    </source>
</evidence>
<dbReference type="InterPro" id="IPR001387">
    <property type="entry name" value="Cro/C1-type_HTH"/>
</dbReference>
<dbReference type="PANTHER" id="PTHR46797:SF23">
    <property type="entry name" value="HTH-TYPE TRANSCRIPTIONAL REGULATOR SUTR"/>
    <property type="match status" value="1"/>
</dbReference>
<gene>
    <name evidence="7" type="ORF">MNBD_ALPHA04-1002</name>
</gene>
<protein>
    <submittedName>
        <fullName evidence="7">Transcriptional regulator, Xre family</fullName>
    </submittedName>
</protein>
<keyword evidence="3" id="KW-0238">DNA-binding</keyword>
<proteinExistence type="inferred from homology"/>
<dbReference type="Pfam" id="PF06114">
    <property type="entry name" value="Peptidase_M78"/>
    <property type="match status" value="1"/>
</dbReference>
<comment type="similarity">
    <text evidence="1">Belongs to the short-chain fatty acyl-CoA assimilation regulator (ScfR) family.</text>
</comment>
<evidence type="ECO:0000256" key="2">
    <source>
        <dbReference type="ARBA" id="ARBA00023015"/>
    </source>
</evidence>
<organism evidence="7">
    <name type="scientific">hydrothermal vent metagenome</name>
    <dbReference type="NCBI Taxonomy" id="652676"/>
    <lineage>
        <taxon>unclassified sequences</taxon>
        <taxon>metagenomes</taxon>
        <taxon>ecological metagenomes</taxon>
    </lineage>
</organism>
<dbReference type="AlphaFoldDB" id="A0A3B0SUJ7"/>
<keyword evidence="2" id="KW-0805">Transcription regulation</keyword>
<feature type="region of interest" description="Disordered" evidence="5">
    <location>
        <begin position="1"/>
        <end position="24"/>
    </location>
</feature>
<dbReference type="InterPro" id="IPR018653">
    <property type="entry name" value="ScfR_C"/>
</dbReference>
<dbReference type="GO" id="GO:0005829">
    <property type="term" value="C:cytosol"/>
    <property type="evidence" value="ECO:0007669"/>
    <property type="project" value="TreeGrafter"/>
</dbReference>
<dbReference type="EMBL" id="UOEF01000416">
    <property type="protein sequence ID" value="VAW04757.1"/>
    <property type="molecule type" value="Genomic_DNA"/>
</dbReference>
<dbReference type="Pfam" id="PF13560">
    <property type="entry name" value="HTH_31"/>
    <property type="match status" value="1"/>
</dbReference>
<feature type="compositionally biased region" description="Polar residues" evidence="5">
    <location>
        <begin position="1"/>
        <end position="19"/>
    </location>
</feature>
<sequence>MDSSLSSANKSGISVSGANMSGERPVYMGPRLKRLRRDLGLTQSDMAGDLEISASYVALLERNQRPFTADMLLRLARTYTLDMADLAGDGGEEYTARLEAVLQDPMFVDIDFPQLETADVATSYPGIAEALLRLYTAYREEQLALADSNSGLRAYQGASNPDTADPVAEARRFLAARRNSFSNIDDAAERLAETVSGQDGLILHLKKRHGLTVRRLPADVMMGATRRLDRHRKQILIDDQLDNASQMFQLALQLSYLELGAEVDRVVGESNFSTESGERLTRRALSGYAAAALLMPYTAFAKAVETRQYDVEALARQFGTSFEQTAHRLTTLQKPGQERVPFFFLRVDPAGNVSKRLDGAGFPFARHGGACPLWTVHQAFRTPRQIITQWLELPDGQRFFSIVRTVTAGGGAFGAERVERAIALGCAAEHASKLIYTRDRPEMDPENATPIGVTCRLCHRTDCRARSAPPIGRQILPDDLRQANTPFGFSHG</sequence>
<dbReference type="PANTHER" id="PTHR46797">
    <property type="entry name" value="HTH-TYPE TRANSCRIPTIONAL REGULATOR"/>
    <property type="match status" value="1"/>
</dbReference>
<dbReference type="GO" id="GO:0003700">
    <property type="term" value="F:DNA-binding transcription factor activity"/>
    <property type="evidence" value="ECO:0007669"/>
    <property type="project" value="TreeGrafter"/>
</dbReference>
<dbReference type="PROSITE" id="PS50943">
    <property type="entry name" value="HTH_CROC1"/>
    <property type="match status" value="1"/>
</dbReference>
<evidence type="ECO:0000313" key="7">
    <source>
        <dbReference type="EMBL" id="VAW04757.1"/>
    </source>
</evidence>
<dbReference type="SUPFAM" id="SSF47413">
    <property type="entry name" value="lambda repressor-like DNA-binding domains"/>
    <property type="match status" value="1"/>
</dbReference>
<evidence type="ECO:0000259" key="6">
    <source>
        <dbReference type="PROSITE" id="PS50943"/>
    </source>
</evidence>
<dbReference type="Pfam" id="PF09856">
    <property type="entry name" value="ScfRs"/>
    <property type="match status" value="1"/>
</dbReference>
<keyword evidence="4" id="KW-0804">Transcription</keyword>
<dbReference type="GO" id="GO:0003677">
    <property type="term" value="F:DNA binding"/>
    <property type="evidence" value="ECO:0007669"/>
    <property type="project" value="UniProtKB-KW"/>
</dbReference>
<reference evidence="7" key="1">
    <citation type="submission" date="2018-06" db="EMBL/GenBank/DDBJ databases">
        <authorList>
            <person name="Zhirakovskaya E."/>
        </authorList>
    </citation>
    <scope>NUCLEOTIDE SEQUENCE</scope>
</reference>
<evidence type="ECO:0000256" key="3">
    <source>
        <dbReference type="ARBA" id="ARBA00023125"/>
    </source>
</evidence>